<dbReference type="InterPro" id="IPR039422">
    <property type="entry name" value="MarR/SlyA-like"/>
</dbReference>
<dbReference type="EMBL" id="JAGRPV010000001">
    <property type="protein sequence ID" value="MDI4646876.1"/>
    <property type="molecule type" value="Genomic_DNA"/>
</dbReference>
<dbReference type="PRINTS" id="PR00598">
    <property type="entry name" value="HTHMARR"/>
</dbReference>
<proteinExistence type="predicted"/>
<keyword evidence="4" id="KW-1185">Reference proteome</keyword>
<evidence type="ECO:0000259" key="2">
    <source>
        <dbReference type="PROSITE" id="PS50995"/>
    </source>
</evidence>
<dbReference type="SMART" id="SM00347">
    <property type="entry name" value="HTH_MARR"/>
    <property type="match status" value="1"/>
</dbReference>
<gene>
    <name evidence="3" type="ORF">KB449_18015</name>
</gene>
<evidence type="ECO:0000256" key="1">
    <source>
        <dbReference type="ARBA" id="ARBA00023125"/>
    </source>
</evidence>
<sequence>MAGLDKQDTLSTLFANQMLMVVASYAKLLESHMTAPQYYMLQTLARTDRMTVSQFASLLDVSLPAVTNLSGKLVSKGYAERVVSEEDRRQVFLRITDNGRAFEKRMLDKYKELTNGMWDGFSDAETDLLIEAYRKMSAHLQTKI</sequence>
<dbReference type="PANTHER" id="PTHR33164:SF89">
    <property type="entry name" value="MARR FAMILY REGULATORY PROTEIN"/>
    <property type="match status" value="1"/>
</dbReference>
<dbReference type="InterPro" id="IPR000835">
    <property type="entry name" value="HTH_MarR-typ"/>
</dbReference>
<evidence type="ECO:0000313" key="3">
    <source>
        <dbReference type="EMBL" id="MDI4646876.1"/>
    </source>
</evidence>
<comment type="caution">
    <text evidence="3">The sequence shown here is derived from an EMBL/GenBank/DDBJ whole genome shotgun (WGS) entry which is preliminary data.</text>
</comment>
<dbReference type="Pfam" id="PF01047">
    <property type="entry name" value="MarR"/>
    <property type="match status" value="1"/>
</dbReference>
<dbReference type="InterPro" id="IPR036388">
    <property type="entry name" value="WH-like_DNA-bd_sf"/>
</dbReference>
<keyword evidence="1" id="KW-0238">DNA-binding</keyword>
<dbReference type="InterPro" id="IPR036390">
    <property type="entry name" value="WH_DNA-bd_sf"/>
</dbReference>
<accession>A0ABT6TJY3</accession>
<dbReference type="SUPFAM" id="SSF46785">
    <property type="entry name" value="Winged helix' DNA-binding domain"/>
    <property type="match status" value="1"/>
</dbReference>
<name>A0ABT6TJY3_9BACL</name>
<protein>
    <submittedName>
        <fullName evidence="3">MarR family transcriptional regulator</fullName>
    </submittedName>
</protein>
<dbReference type="Gene3D" id="1.10.10.10">
    <property type="entry name" value="Winged helix-like DNA-binding domain superfamily/Winged helix DNA-binding domain"/>
    <property type="match status" value="1"/>
</dbReference>
<feature type="domain" description="HTH marR-type" evidence="2">
    <location>
        <begin position="1"/>
        <end position="138"/>
    </location>
</feature>
<dbReference type="Proteomes" id="UP001161691">
    <property type="component" value="Unassembled WGS sequence"/>
</dbReference>
<dbReference type="RefSeq" id="WP_282909687.1">
    <property type="nucleotide sequence ID" value="NZ_JAGRPV010000001.1"/>
</dbReference>
<dbReference type="PANTHER" id="PTHR33164">
    <property type="entry name" value="TRANSCRIPTIONAL REGULATOR, MARR FAMILY"/>
    <property type="match status" value="1"/>
</dbReference>
<reference evidence="3" key="1">
    <citation type="submission" date="2023-04" db="EMBL/GenBank/DDBJ databases">
        <title>Comparative genomic analysis of Cohnella hashimotonis sp. nov., isolated from the International Space Station.</title>
        <authorList>
            <person name="Venkateswaran K."/>
            <person name="Simpson A."/>
        </authorList>
    </citation>
    <scope>NUCLEOTIDE SEQUENCE</scope>
    <source>
        <strain evidence="3">F6_2S_P_1</strain>
    </source>
</reference>
<evidence type="ECO:0000313" key="4">
    <source>
        <dbReference type="Proteomes" id="UP001161691"/>
    </source>
</evidence>
<dbReference type="PROSITE" id="PS50995">
    <property type="entry name" value="HTH_MARR_2"/>
    <property type="match status" value="1"/>
</dbReference>
<organism evidence="3 4">
    <name type="scientific">Cohnella hashimotonis</name>
    <dbReference type="NCBI Taxonomy" id="2826895"/>
    <lineage>
        <taxon>Bacteria</taxon>
        <taxon>Bacillati</taxon>
        <taxon>Bacillota</taxon>
        <taxon>Bacilli</taxon>
        <taxon>Bacillales</taxon>
        <taxon>Paenibacillaceae</taxon>
        <taxon>Cohnella</taxon>
    </lineage>
</organism>